<evidence type="ECO:0000256" key="6">
    <source>
        <dbReference type="ARBA" id="ARBA00022989"/>
    </source>
</evidence>
<feature type="transmembrane region" description="Helical" evidence="8">
    <location>
        <begin position="36"/>
        <end position="56"/>
    </location>
</feature>
<sequence length="261" mass="26548">MERGAERSEGRPGAWSALRRPAWAEAEATRAFARGLWAGLPIVAGYLPIGLAFGVVAVQAGLTPAEALAMSLVVFAGSAQFAAAGMVAAGAAPAALVATTFLINLRHVLFGAALAPRLGERRWGRLAVAAFGLTDEVFAVAQATLDRVPRPWPYLMGLEVAAYGSWCAASWLGAAIGGALEGLGAWGLDYALPAMFLALIALQLGDRAGRGLVVAAVAAGVSLAVGALGWTHWRVLAAALVGSAVGVGMERCASRCSGPSS</sequence>
<dbReference type="Proteomes" id="UP001304683">
    <property type="component" value="Chromosome"/>
</dbReference>
<comment type="subcellular location">
    <subcellularLocation>
        <location evidence="1">Cell membrane</location>
        <topology evidence="1">Multi-pass membrane protein</topology>
    </subcellularLocation>
</comment>
<protein>
    <submittedName>
        <fullName evidence="9">AzlC family ABC transporter permease</fullName>
    </submittedName>
</protein>
<dbReference type="PANTHER" id="PTHR34979:SF1">
    <property type="entry name" value="INNER MEMBRANE PROTEIN YGAZ"/>
    <property type="match status" value="1"/>
</dbReference>
<dbReference type="RefSeq" id="WP_318750006.1">
    <property type="nucleotide sequence ID" value="NZ_CP132508.1"/>
</dbReference>
<keyword evidence="7 8" id="KW-0472">Membrane</keyword>
<keyword evidence="3" id="KW-0813">Transport</keyword>
<gene>
    <name evidence="9" type="ORF">Q5761_07000</name>
</gene>
<evidence type="ECO:0000256" key="1">
    <source>
        <dbReference type="ARBA" id="ARBA00004651"/>
    </source>
</evidence>
<dbReference type="EMBL" id="CP132508">
    <property type="protein sequence ID" value="WPD18139.1"/>
    <property type="molecule type" value="Genomic_DNA"/>
</dbReference>
<comment type="similarity">
    <text evidence="2">Belongs to the AzlC family.</text>
</comment>
<keyword evidence="4" id="KW-1003">Cell membrane</keyword>
<feature type="transmembrane region" description="Helical" evidence="8">
    <location>
        <begin position="186"/>
        <end position="205"/>
    </location>
</feature>
<evidence type="ECO:0000256" key="8">
    <source>
        <dbReference type="SAM" id="Phobius"/>
    </source>
</evidence>
<keyword evidence="6 8" id="KW-1133">Transmembrane helix</keyword>
<keyword evidence="10" id="KW-1185">Reference proteome</keyword>
<evidence type="ECO:0000256" key="4">
    <source>
        <dbReference type="ARBA" id="ARBA00022475"/>
    </source>
</evidence>
<evidence type="ECO:0000256" key="3">
    <source>
        <dbReference type="ARBA" id="ARBA00022448"/>
    </source>
</evidence>
<dbReference type="Pfam" id="PF03591">
    <property type="entry name" value="AzlC"/>
    <property type="match status" value="1"/>
</dbReference>
<feature type="transmembrane region" description="Helical" evidence="8">
    <location>
        <begin position="212"/>
        <end position="233"/>
    </location>
</feature>
<evidence type="ECO:0000256" key="5">
    <source>
        <dbReference type="ARBA" id="ARBA00022692"/>
    </source>
</evidence>
<evidence type="ECO:0000313" key="9">
    <source>
        <dbReference type="EMBL" id="WPD18139.1"/>
    </source>
</evidence>
<name>A0ABZ0QLM6_9FIRM</name>
<keyword evidence="5 8" id="KW-0812">Transmembrane</keyword>
<organism evidence="9 10">
    <name type="scientific">Thermaerobacter composti</name>
    <dbReference type="NCBI Taxonomy" id="554949"/>
    <lineage>
        <taxon>Bacteria</taxon>
        <taxon>Bacillati</taxon>
        <taxon>Bacillota</taxon>
        <taxon>Clostridia</taxon>
        <taxon>Eubacteriales</taxon>
        <taxon>Clostridiales Family XVII. Incertae Sedis</taxon>
        <taxon>Thermaerobacter</taxon>
    </lineage>
</organism>
<evidence type="ECO:0000256" key="7">
    <source>
        <dbReference type="ARBA" id="ARBA00023136"/>
    </source>
</evidence>
<proteinExistence type="inferred from homology"/>
<dbReference type="InterPro" id="IPR011606">
    <property type="entry name" value="Brnchd-chn_aa_trnsp_permease"/>
</dbReference>
<accession>A0ABZ0QLM6</accession>
<reference evidence="9 10" key="1">
    <citation type="submission" date="2023-08" db="EMBL/GenBank/DDBJ databases">
        <title>Genome sequence of Thermaerobacter compostii strain Ins1, a spore-forming filamentous bacterium isolated from a deep geothermal reservoir.</title>
        <authorList>
            <person name="Bregnard D."/>
            <person name="Gonzalez D."/>
            <person name="Junier P."/>
        </authorList>
    </citation>
    <scope>NUCLEOTIDE SEQUENCE [LARGE SCALE GENOMIC DNA]</scope>
    <source>
        <strain evidence="9 10">Ins1</strain>
    </source>
</reference>
<dbReference type="PANTHER" id="PTHR34979">
    <property type="entry name" value="INNER MEMBRANE PROTEIN YGAZ"/>
    <property type="match status" value="1"/>
</dbReference>
<evidence type="ECO:0000256" key="2">
    <source>
        <dbReference type="ARBA" id="ARBA00010735"/>
    </source>
</evidence>
<evidence type="ECO:0000313" key="10">
    <source>
        <dbReference type="Proteomes" id="UP001304683"/>
    </source>
</evidence>